<dbReference type="EMBL" id="CM042032">
    <property type="protein sequence ID" value="KAI3775741.1"/>
    <property type="molecule type" value="Genomic_DNA"/>
</dbReference>
<sequence length="92" mass="10119">MLGTLEKSATLFRPKLIVAGASAYARLYDYARIRKALKMVMEKESWFMMPLETIQTVSFAGLVGDGAALISQTDGPETAPQPSIDRKIDIII</sequence>
<gene>
    <name evidence="1" type="ORF">L1987_45493</name>
</gene>
<evidence type="ECO:0000313" key="1">
    <source>
        <dbReference type="EMBL" id="KAI3775741.1"/>
    </source>
</evidence>
<reference evidence="1 2" key="2">
    <citation type="journal article" date="2022" name="Mol. Ecol. Resour.">
        <title>The genomes of chicory, endive, great burdock and yacon provide insights into Asteraceae paleo-polyploidization history and plant inulin production.</title>
        <authorList>
            <person name="Fan W."/>
            <person name="Wang S."/>
            <person name="Wang H."/>
            <person name="Wang A."/>
            <person name="Jiang F."/>
            <person name="Liu H."/>
            <person name="Zhao H."/>
            <person name="Xu D."/>
            <person name="Zhang Y."/>
        </authorList>
    </citation>
    <scope>NUCLEOTIDE SEQUENCE [LARGE SCALE GENOMIC DNA]</scope>
    <source>
        <strain evidence="2">cv. Yunnan</strain>
        <tissue evidence="1">Leaves</tissue>
    </source>
</reference>
<keyword evidence="2" id="KW-1185">Reference proteome</keyword>
<protein>
    <submittedName>
        <fullName evidence="1">Uncharacterized protein</fullName>
    </submittedName>
</protein>
<reference evidence="2" key="1">
    <citation type="journal article" date="2022" name="Mol. Ecol. Resour.">
        <title>The genomes of chicory, endive, great burdock and yacon provide insights into Asteraceae palaeo-polyploidization history and plant inulin production.</title>
        <authorList>
            <person name="Fan W."/>
            <person name="Wang S."/>
            <person name="Wang H."/>
            <person name="Wang A."/>
            <person name="Jiang F."/>
            <person name="Liu H."/>
            <person name="Zhao H."/>
            <person name="Xu D."/>
            <person name="Zhang Y."/>
        </authorList>
    </citation>
    <scope>NUCLEOTIDE SEQUENCE [LARGE SCALE GENOMIC DNA]</scope>
    <source>
        <strain evidence="2">cv. Yunnan</strain>
    </source>
</reference>
<comment type="caution">
    <text evidence="1">The sequence shown here is derived from an EMBL/GenBank/DDBJ whole genome shotgun (WGS) entry which is preliminary data.</text>
</comment>
<organism evidence="1 2">
    <name type="scientific">Smallanthus sonchifolius</name>
    <dbReference type="NCBI Taxonomy" id="185202"/>
    <lineage>
        <taxon>Eukaryota</taxon>
        <taxon>Viridiplantae</taxon>
        <taxon>Streptophyta</taxon>
        <taxon>Embryophyta</taxon>
        <taxon>Tracheophyta</taxon>
        <taxon>Spermatophyta</taxon>
        <taxon>Magnoliopsida</taxon>
        <taxon>eudicotyledons</taxon>
        <taxon>Gunneridae</taxon>
        <taxon>Pentapetalae</taxon>
        <taxon>asterids</taxon>
        <taxon>campanulids</taxon>
        <taxon>Asterales</taxon>
        <taxon>Asteraceae</taxon>
        <taxon>Asteroideae</taxon>
        <taxon>Heliantheae alliance</taxon>
        <taxon>Millerieae</taxon>
        <taxon>Smallanthus</taxon>
    </lineage>
</organism>
<dbReference type="Proteomes" id="UP001056120">
    <property type="component" value="Linkage Group LG15"/>
</dbReference>
<name>A0ACB9FY53_9ASTR</name>
<evidence type="ECO:0000313" key="2">
    <source>
        <dbReference type="Proteomes" id="UP001056120"/>
    </source>
</evidence>
<proteinExistence type="predicted"/>
<accession>A0ACB9FY53</accession>